<name>A0ABQ1ZXZ3_9BACT</name>
<dbReference type="InterPro" id="IPR028098">
    <property type="entry name" value="Glyco_trans_4-like_N"/>
</dbReference>
<evidence type="ECO:0000259" key="1">
    <source>
        <dbReference type="Pfam" id="PF13579"/>
    </source>
</evidence>
<dbReference type="Gene3D" id="3.40.50.2000">
    <property type="entry name" value="Glycogen Phosphorylase B"/>
    <property type="match status" value="1"/>
</dbReference>
<dbReference type="SUPFAM" id="SSF53756">
    <property type="entry name" value="UDP-Glycosyltransferase/glycogen phosphorylase"/>
    <property type="match status" value="1"/>
</dbReference>
<organism evidence="2 3">
    <name type="scientific">Hymenobacter frigidus</name>
    <dbReference type="NCBI Taxonomy" id="1524095"/>
    <lineage>
        <taxon>Bacteria</taxon>
        <taxon>Pseudomonadati</taxon>
        <taxon>Bacteroidota</taxon>
        <taxon>Cytophagia</taxon>
        <taxon>Cytophagales</taxon>
        <taxon>Hymenobacteraceae</taxon>
        <taxon>Hymenobacter</taxon>
    </lineage>
</organism>
<gene>
    <name evidence="2" type="ORF">GCM10011495_04790</name>
</gene>
<dbReference type="Pfam" id="PF13579">
    <property type="entry name" value="Glyco_trans_4_4"/>
    <property type="match status" value="1"/>
</dbReference>
<keyword evidence="2" id="KW-0808">Transferase</keyword>
<keyword evidence="3" id="KW-1185">Reference proteome</keyword>
<comment type="caution">
    <text evidence="2">The sequence shown here is derived from an EMBL/GenBank/DDBJ whole genome shotgun (WGS) entry which is preliminary data.</text>
</comment>
<evidence type="ECO:0000313" key="2">
    <source>
        <dbReference type="EMBL" id="GGH80091.1"/>
    </source>
</evidence>
<feature type="domain" description="Glycosyltransferase subfamily 4-like N-terminal" evidence="1">
    <location>
        <begin position="36"/>
        <end position="190"/>
    </location>
</feature>
<sequence>MLGPNSPNLIVLLASVLKPVDDTRMRGKFAHTLSSRPGVQVHVAGRAAGTPASVTTVPGPRIEQHALFSGSRLSLERLAAQWRYWQLLQRLRPDLVVVHAPELLPLTLLWHQLSPQRWFLYDIRENYALNVTTQQVYQGIMRRWLAAGLRWVERLAARRASGLLLAEASYASELPFLHEQPTSRVLVLENKYQPTQDEVLDTAPHPTPPPAQPLRLLYSGTISELNGVWEAIDLARSLHAAWPGGAHLTIIGFCQQPDLLAQLHAVVARHPVWLTLIGGGQPVPHARIVAEISRSHLGLLPYRPHPSTERCRPTKLFEYLAHGLPVVATPNSLWQELLTRHGAGLALDFANPEAGTALAAQLQHTIFYPHGVPTDVLWETEGKKLWLLLDSLIKAATFAPQFAPTAQP</sequence>
<reference evidence="3" key="1">
    <citation type="journal article" date="2019" name="Int. J. Syst. Evol. Microbiol.">
        <title>The Global Catalogue of Microorganisms (GCM) 10K type strain sequencing project: providing services to taxonomists for standard genome sequencing and annotation.</title>
        <authorList>
            <consortium name="The Broad Institute Genomics Platform"/>
            <consortium name="The Broad Institute Genome Sequencing Center for Infectious Disease"/>
            <person name="Wu L."/>
            <person name="Ma J."/>
        </authorList>
    </citation>
    <scope>NUCLEOTIDE SEQUENCE [LARGE SCALE GENOMIC DNA]</scope>
    <source>
        <strain evidence="3">CGMCC 1.14966</strain>
    </source>
</reference>
<dbReference type="Proteomes" id="UP000637774">
    <property type="component" value="Unassembled WGS sequence"/>
</dbReference>
<proteinExistence type="predicted"/>
<dbReference type="RefSeq" id="WP_188560420.1">
    <property type="nucleotide sequence ID" value="NZ_BMGY01000003.1"/>
</dbReference>
<accession>A0ABQ1ZXZ3</accession>
<evidence type="ECO:0000313" key="3">
    <source>
        <dbReference type="Proteomes" id="UP000637774"/>
    </source>
</evidence>
<protein>
    <submittedName>
        <fullName evidence="2">Glycosyl transferase family 1</fullName>
    </submittedName>
</protein>
<dbReference type="EMBL" id="BMGY01000003">
    <property type="protein sequence ID" value="GGH80091.1"/>
    <property type="molecule type" value="Genomic_DNA"/>
</dbReference>
<dbReference type="GO" id="GO:0016740">
    <property type="term" value="F:transferase activity"/>
    <property type="evidence" value="ECO:0007669"/>
    <property type="project" value="UniProtKB-KW"/>
</dbReference>